<keyword evidence="1" id="KW-0175">Coiled coil</keyword>
<evidence type="ECO:0000313" key="4">
    <source>
        <dbReference type="EMBL" id="CAL4788661.1"/>
    </source>
</evidence>
<feature type="region of interest" description="Disordered" evidence="2">
    <location>
        <begin position="1523"/>
        <end position="1551"/>
    </location>
</feature>
<sequence length="1551" mass="174916">MQCCSNAFACICFLSLQEEELERLQKLSLERQKQGVAPLPVVRLCFVGRGRAGKTTTLRRLKGESFRDDEPSTHGLDVWAGQVEADLQADLKKTHPWKRWEESMHLTALKDGLRNPLPKGPETDAHTAQIADEQPDDMLEPQGLIEPEGGSKDDEQAQSTQELNEPEHATSVASQGPKANQPDALLESSAAAQPTQGLNKPEEHATSVASQGPNANEQPQEDISSSSGPKMCGPVVLDEDMLSKLGSQKAGIDVRLQCWDFPGQEEYALLNQLHFSERAIYLVFLDLTGQLEDEWRHLSFWLWKIARFSTEKDTCPPILLIGTKAGARNRCVTDLELQKRLEDLQSRVPRLKEQLQPHPADLGSKCTKCPWLFPVENKGENFEAWISPLRMQLQRMALQFVSPRDLWEAENSDGSVVPRFVGLQAETFPLTWLRAHDLLTRLGSGFRARAVRVDVKKVAPSAEPGQRFKIKDYLRVTIDTDWLILPPGAFIELHSQDKQDYDLREEELSFHVSCDFLELKALQQLLGGMQPQGLSHEDTEKVLKLLSTLGIVVWIDKAKLRETVMLNPRQVAVAMANLIALCFGAHNFEHKDDEIKVIRKIEDISESDLLRFRSSGIATQELIRGVWKKDFDEASQQLLQEVLLRNDLMCGRLVQNEFLLPSCLPMAHCAEEAFRETDEVLYLDVGGLLSPNFFPALAHLIYRSIKLEDAPRIWKPGPPQVFRNRGDLHSETHSVFTSMFPVNAPSNQSLLRILVRGKDKKANCAIAQEVKRALLNDILGFYPGINIEKDPDSFFRFKGVAGKETLERERSFARHPCLNSQCNLTCSLCRVSELLQERFLPDLSPGLRSIVENAAVQRHTRPAGSFRFKAMQFPGDVDLEEYLVIDAKSKDEALPTLCRTIQKMFRTLSAQNSDVQVFMGGLKAGSNPRQNVPGAHKEWLKWSQKELCDCKKAFGGVNEAPGVMTLREALEEGHETWTAKIDMFAKVRLFEDSEATPRFFEITNVLRAGYFEGSKPIQPITKEKDSLQGIEMNLKKYSSEEPNAMKYVKRLWERSAYLAERGFDLDWHANMLEALQPLLSHWSAELSQIAAHVETLTKMMKSGQRGMIAHALDDLPALCQSLRSLQSRLESEKGSEKEAAQDGLERIRDAMKYIPEETPSESGTEKKLCEGLRSAQLLLESCVEPVVISKLGSFEFSVAKRLGELWQFPSDHPPIAAKLTFAEHPLNVASWNVLNRNYYKYIDADTQGLKGSQITTLHEAETRENVIIEKIQEMLLKTHIHILCLQECWPELIAELKTALGESLQFKMLCSGDEQDKNQEVIVFDSKLRVMYVHHHPPFSENSKKVVTEVHFQLETESLRVVTTHVPGAPFGRARREFADCLAEIVKGEKLPTVLMADLNFPEKAVHPLLLDRGLEDIYFVPTPYPTNICQGSLLPKRIDSIAVINHQVAGSKLHDITAMGAKELLDGLDEVVELLQSRSAEPLTPTRYHSDKVETDAEKISRLERELHAARQRVKYLQSTIDCQNEERAREAPATSSKASSVHRVEPEKV</sequence>
<dbReference type="SUPFAM" id="SSF56219">
    <property type="entry name" value="DNase I-like"/>
    <property type="match status" value="1"/>
</dbReference>
<feature type="compositionally biased region" description="Polar residues" evidence="2">
    <location>
        <begin position="207"/>
        <end position="228"/>
    </location>
</feature>
<organism evidence="3">
    <name type="scientific">Cladocopium goreaui</name>
    <dbReference type="NCBI Taxonomy" id="2562237"/>
    <lineage>
        <taxon>Eukaryota</taxon>
        <taxon>Sar</taxon>
        <taxon>Alveolata</taxon>
        <taxon>Dinophyceae</taxon>
        <taxon>Suessiales</taxon>
        <taxon>Symbiodiniaceae</taxon>
        <taxon>Cladocopium</taxon>
    </lineage>
</organism>
<dbReference type="SUPFAM" id="SSF52540">
    <property type="entry name" value="P-loop containing nucleoside triphosphate hydrolases"/>
    <property type="match status" value="1"/>
</dbReference>
<reference evidence="3" key="1">
    <citation type="submission" date="2022-10" db="EMBL/GenBank/DDBJ databases">
        <authorList>
            <person name="Chen Y."/>
            <person name="Dougan E. K."/>
            <person name="Chan C."/>
            <person name="Rhodes N."/>
            <person name="Thang M."/>
        </authorList>
    </citation>
    <scope>NUCLEOTIDE SEQUENCE</scope>
</reference>
<dbReference type="InterPro" id="IPR036691">
    <property type="entry name" value="Endo/exonu/phosph_ase_sf"/>
</dbReference>
<name>A0A9P1D0W3_9DINO</name>
<dbReference type="Proteomes" id="UP001152797">
    <property type="component" value="Unassembled WGS sequence"/>
</dbReference>
<evidence type="ECO:0000313" key="3">
    <source>
        <dbReference type="EMBL" id="CAI4001349.1"/>
    </source>
</evidence>
<dbReference type="Gene3D" id="3.40.50.300">
    <property type="entry name" value="P-loop containing nucleotide triphosphate hydrolases"/>
    <property type="match status" value="2"/>
</dbReference>
<dbReference type="Pfam" id="PF08477">
    <property type="entry name" value="Roc"/>
    <property type="match status" value="1"/>
</dbReference>
<comment type="caution">
    <text evidence="3">The sequence shown here is derived from an EMBL/GenBank/DDBJ whole genome shotgun (WGS) entry which is preliminary data.</text>
</comment>
<dbReference type="EMBL" id="CAMXCT030002918">
    <property type="protein sequence ID" value="CAL4788661.1"/>
    <property type="molecule type" value="Genomic_DNA"/>
</dbReference>
<evidence type="ECO:0000313" key="5">
    <source>
        <dbReference type="Proteomes" id="UP001152797"/>
    </source>
</evidence>
<accession>A0A9P1D0W3</accession>
<keyword evidence="5" id="KW-1185">Reference proteome</keyword>
<dbReference type="InterPro" id="IPR027417">
    <property type="entry name" value="P-loop_NTPase"/>
</dbReference>
<evidence type="ECO:0000256" key="1">
    <source>
        <dbReference type="SAM" id="Coils"/>
    </source>
</evidence>
<protein>
    <submittedName>
        <fullName evidence="4">Protein NLRC3</fullName>
    </submittedName>
</protein>
<gene>
    <name evidence="3" type="ORF">C1SCF055_LOCUS27403</name>
</gene>
<evidence type="ECO:0000256" key="2">
    <source>
        <dbReference type="SAM" id="MobiDB-lite"/>
    </source>
</evidence>
<dbReference type="EMBL" id="CAMXCT020002918">
    <property type="protein sequence ID" value="CAL1154724.1"/>
    <property type="molecule type" value="Genomic_DNA"/>
</dbReference>
<proteinExistence type="predicted"/>
<dbReference type="EMBL" id="CAMXCT010002918">
    <property type="protein sequence ID" value="CAI4001349.1"/>
    <property type="molecule type" value="Genomic_DNA"/>
</dbReference>
<dbReference type="Gene3D" id="3.60.10.10">
    <property type="entry name" value="Endonuclease/exonuclease/phosphatase"/>
    <property type="match status" value="1"/>
</dbReference>
<feature type="region of interest" description="Disordered" evidence="2">
    <location>
        <begin position="133"/>
        <end position="232"/>
    </location>
</feature>
<feature type="coiled-coil region" evidence="1">
    <location>
        <begin position="1494"/>
        <end position="1521"/>
    </location>
</feature>
<reference evidence="4 5" key="2">
    <citation type="submission" date="2024-05" db="EMBL/GenBank/DDBJ databases">
        <authorList>
            <person name="Chen Y."/>
            <person name="Shah S."/>
            <person name="Dougan E. K."/>
            <person name="Thang M."/>
            <person name="Chan C."/>
        </authorList>
    </citation>
    <scope>NUCLEOTIDE SEQUENCE [LARGE SCALE GENOMIC DNA]</scope>
</reference>